<dbReference type="CDD" id="cd06587">
    <property type="entry name" value="VOC"/>
    <property type="match status" value="1"/>
</dbReference>
<dbReference type="InterPro" id="IPR029068">
    <property type="entry name" value="Glyas_Bleomycin-R_OHBP_Dase"/>
</dbReference>
<accession>A0ABW6WHB0</accession>
<dbReference type="Pfam" id="PF00903">
    <property type="entry name" value="Glyoxalase"/>
    <property type="match status" value="1"/>
</dbReference>
<sequence length="442" mass="47627">MTGEVVRPEGLRFLSGIIIVSAEPERLVAFYRDILGVPLVEESHGDTERHWGCELGDVHFAIHPEADYPGESTDTGAVKLAFMVFDLDGLVAWLGEHGVELDYPPTEFGAQSRITAVRDPDGNLVELTSLGPSWLDHLRTHRANGGDLVAHWTARSRGETGTFVRSGPLTLWTERFGDPAHPAILLIMGAAAQGITCPDALVDRLVGHGFQVLRFDHRDTGRSSTVNFDEQPYAIADMAADCLAVLDGYGIEAAHLVGASLGGILAQWLAIHAPDRVARLTLLGTTTMGESYLRLPPPAPHYQAFVESQRDVPPGPEADVELFRVMNGDVLPYDEAGARAMLERAWARATDPAAARNHHRAAGGDLTPDLLTPLSSITAPTTILHGDQDPIFSLAHAEALAAEIPHAHYEVVRGMGHVLFSPGLPERVADLIAQADQRVASA</sequence>
<dbReference type="Proteomes" id="UP001602245">
    <property type="component" value="Unassembled WGS sequence"/>
</dbReference>
<dbReference type="InterPro" id="IPR050471">
    <property type="entry name" value="AB_hydrolase"/>
</dbReference>
<dbReference type="InterPro" id="IPR037523">
    <property type="entry name" value="VOC_core"/>
</dbReference>
<comment type="caution">
    <text evidence="2">The sequence shown here is derived from an EMBL/GenBank/DDBJ whole genome shotgun (WGS) entry which is preliminary data.</text>
</comment>
<dbReference type="SUPFAM" id="SSF54593">
    <property type="entry name" value="Glyoxalase/Bleomycin resistance protein/Dihydroxybiphenyl dioxygenase"/>
    <property type="match status" value="1"/>
</dbReference>
<evidence type="ECO:0000313" key="3">
    <source>
        <dbReference type="Proteomes" id="UP001602245"/>
    </source>
</evidence>
<dbReference type="InterPro" id="IPR000073">
    <property type="entry name" value="AB_hydrolase_1"/>
</dbReference>
<dbReference type="EMBL" id="JBIAZU010000004">
    <property type="protein sequence ID" value="MFF5292662.1"/>
    <property type="molecule type" value="Genomic_DNA"/>
</dbReference>
<dbReference type="GO" id="GO:0016787">
    <property type="term" value="F:hydrolase activity"/>
    <property type="evidence" value="ECO:0007669"/>
    <property type="project" value="UniProtKB-KW"/>
</dbReference>
<dbReference type="Pfam" id="PF00561">
    <property type="entry name" value="Abhydrolase_1"/>
    <property type="match status" value="1"/>
</dbReference>
<dbReference type="PANTHER" id="PTHR43433:SF5">
    <property type="entry name" value="AB HYDROLASE-1 DOMAIN-CONTAINING PROTEIN"/>
    <property type="match status" value="1"/>
</dbReference>
<organism evidence="2 3">
    <name type="scientific">Paractinoplanes globisporus</name>
    <dbReference type="NCBI Taxonomy" id="113565"/>
    <lineage>
        <taxon>Bacteria</taxon>
        <taxon>Bacillati</taxon>
        <taxon>Actinomycetota</taxon>
        <taxon>Actinomycetes</taxon>
        <taxon>Micromonosporales</taxon>
        <taxon>Micromonosporaceae</taxon>
        <taxon>Paractinoplanes</taxon>
    </lineage>
</organism>
<dbReference type="InterPro" id="IPR029058">
    <property type="entry name" value="AB_hydrolase_fold"/>
</dbReference>
<dbReference type="RefSeq" id="WP_020516626.1">
    <property type="nucleotide sequence ID" value="NZ_JBIAZU010000004.1"/>
</dbReference>
<dbReference type="Gene3D" id="3.40.50.1820">
    <property type="entry name" value="alpha/beta hydrolase"/>
    <property type="match status" value="1"/>
</dbReference>
<feature type="domain" description="VOC" evidence="1">
    <location>
        <begin position="13"/>
        <end position="130"/>
    </location>
</feature>
<dbReference type="PRINTS" id="PR00111">
    <property type="entry name" value="ABHYDROLASE"/>
</dbReference>
<proteinExistence type="predicted"/>
<dbReference type="PANTHER" id="PTHR43433">
    <property type="entry name" value="HYDROLASE, ALPHA/BETA FOLD FAMILY PROTEIN"/>
    <property type="match status" value="1"/>
</dbReference>
<dbReference type="SUPFAM" id="SSF53474">
    <property type="entry name" value="alpha/beta-Hydrolases"/>
    <property type="match status" value="1"/>
</dbReference>
<keyword evidence="3" id="KW-1185">Reference proteome</keyword>
<evidence type="ECO:0000259" key="1">
    <source>
        <dbReference type="PROSITE" id="PS51819"/>
    </source>
</evidence>
<evidence type="ECO:0000313" key="2">
    <source>
        <dbReference type="EMBL" id="MFF5292662.1"/>
    </source>
</evidence>
<gene>
    <name evidence="2" type="ORF">ACFY35_24735</name>
</gene>
<reference evidence="2 3" key="1">
    <citation type="submission" date="2024-10" db="EMBL/GenBank/DDBJ databases">
        <title>The Natural Products Discovery Center: Release of the First 8490 Sequenced Strains for Exploring Actinobacteria Biosynthetic Diversity.</title>
        <authorList>
            <person name="Kalkreuter E."/>
            <person name="Kautsar S.A."/>
            <person name="Yang D."/>
            <person name="Bader C.D."/>
            <person name="Teijaro C.N."/>
            <person name="Fluegel L."/>
            <person name="Davis C.M."/>
            <person name="Simpson J.R."/>
            <person name="Lauterbach L."/>
            <person name="Steele A.D."/>
            <person name="Gui C."/>
            <person name="Meng S."/>
            <person name="Li G."/>
            <person name="Viehrig K."/>
            <person name="Ye F."/>
            <person name="Su P."/>
            <person name="Kiefer A.F."/>
            <person name="Nichols A."/>
            <person name="Cepeda A.J."/>
            <person name="Yan W."/>
            <person name="Fan B."/>
            <person name="Jiang Y."/>
            <person name="Adhikari A."/>
            <person name="Zheng C.-J."/>
            <person name="Schuster L."/>
            <person name="Cowan T.M."/>
            <person name="Smanski M.J."/>
            <person name="Chevrette M.G."/>
            <person name="De Carvalho L.P.S."/>
            <person name="Shen B."/>
        </authorList>
    </citation>
    <scope>NUCLEOTIDE SEQUENCE [LARGE SCALE GENOMIC DNA]</scope>
    <source>
        <strain evidence="2 3">NPDC000087</strain>
    </source>
</reference>
<dbReference type="Gene3D" id="3.10.180.10">
    <property type="entry name" value="2,3-Dihydroxybiphenyl 1,2-Dioxygenase, domain 1"/>
    <property type="match status" value="1"/>
</dbReference>
<dbReference type="PROSITE" id="PS51819">
    <property type="entry name" value="VOC"/>
    <property type="match status" value="1"/>
</dbReference>
<dbReference type="InterPro" id="IPR004360">
    <property type="entry name" value="Glyas_Fos-R_dOase_dom"/>
</dbReference>
<name>A0ABW6WHB0_9ACTN</name>
<keyword evidence="2" id="KW-0378">Hydrolase</keyword>
<protein>
    <submittedName>
        <fullName evidence="2">Alpha/beta fold hydrolase</fullName>
    </submittedName>
</protein>